<feature type="domain" description="SaeA fifth Fn3-like" evidence="6">
    <location>
        <begin position="561"/>
        <end position="687"/>
    </location>
</feature>
<feature type="region of interest" description="Disordered" evidence="1">
    <location>
        <begin position="694"/>
        <end position="722"/>
    </location>
</feature>
<dbReference type="Pfam" id="PF25832">
    <property type="entry name" value="Fn3_SaeA_2nd"/>
    <property type="match status" value="1"/>
</dbReference>
<evidence type="ECO:0000259" key="3">
    <source>
        <dbReference type="Pfam" id="PF25833"/>
    </source>
</evidence>
<dbReference type="AlphaFoldDB" id="A0A7W2I498"/>
<feature type="compositionally biased region" description="Basic and acidic residues" evidence="1">
    <location>
        <begin position="112"/>
        <end position="131"/>
    </location>
</feature>
<dbReference type="Pfam" id="PF25833">
    <property type="entry name" value="Fn3_SaeA_3rd"/>
    <property type="match status" value="1"/>
</dbReference>
<dbReference type="InterPro" id="IPR058694">
    <property type="entry name" value="Fn3_SaeA_4th"/>
</dbReference>
<feature type="domain" description="SaeA third Fn3-like" evidence="4">
    <location>
        <begin position="354"/>
        <end position="448"/>
    </location>
</feature>
<gene>
    <name evidence="7" type="ORF">H0193_08845</name>
</gene>
<feature type="domain" description="SaeA first Fn3-like" evidence="2">
    <location>
        <begin position="158"/>
        <end position="246"/>
    </location>
</feature>
<protein>
    <submittedName>
        <fullName evidence="7">Uncharacterized protein</fullName>
    </submittedName>
</protein>
<evidence type="ECO:0000256" key="1">
    <source>
        <dbReference type="SAM" id="MobiDB-lite"/>
    </source>
</evidence>
<feature type="domain" description="SaeA second Fn3-like" evidence="3">
    <location>
        <begin position="260"/>
        <end position="338"/>
    </location>
</feature>
<dbReference type="InterPro" id="IPR058691">
    <property type="entry name" value="Fn3_SaeA_1st"/>
</dbReference>
<dbReference type="InterPro" id="IPR058696">
    <property type="entry name" value="Fn3_SaeA_5th"/>
</dbReference>
<dbReference type="Pfam" id="PF25835">
    <property type="entry name" value="Fn3_SaeA_5th"/>
    <property type="match status" value="1"/>
</dbReference>
<evidence type="ECO:0000313" key="7">
    <source>
        <dbReference type="EMBL" id="MBA5244909.1"/>
    </source>
</evidence>
<evidence type="ECO:0000259" key="2">
    <source>
        <dbReference type="Pfam" id="PF25832"/>
    </source>
</evidence>
<name>A0A7W2I498_9CORY</name>
<dbReference type="EMBL" id="JACDTZ010000001">
    <property type="protein sequence ID" value="MBA5244909.1"/>
    <property type="molecule type" value="Genomic_DNA"/>
</dbReference>
<keyword evidence="8" id="KW-1185">Reference proteome</keyword>
<dbReference type="InterPro" id="IPR058692">
    <property type="entry name" value="Fn3_SaeA_2nd"/>
</dbReference>
<evidence type="ECO:0000259" key="6">
    <source>
        <dbReference type="Pfam" id="PF25836"/>
    </source>
</evidence>
<feature type="compositionally biased region" description="Pro residues" evidence="1">
    <location>
        <begin position="697"/>
        <end position="708"/>
    </location>
</feature>
<reference evidence="7 8" key="1">
    <citation type="submission" date="2020-07" db="EMBL/GenBank/DDBJ databases">
        <title>Draft genome and description of Corynebacterium haemomassiliense strain Marseile-Q3615 sp. nov.</title>
        <authorList>
            <person name="Boxberger M."/>
            <person name="La Scola B."/>
        </authorList>
    </citation>
    <scope>NUCLEOTIDE SEQUENCE [LARGE SCALE GENOMIC DNA]</scope>
    <source>
        <strain evidence="7 8">Marseille-Q3615</strain>
    </source>
</reference>
<comment type="caution">
    <text evidence="7">The sequence shown here is derived from an EMBL/GenBank/DDBJ whole genome shotgun (WGS) entry which is preliminary data.</text>
</comment>
<organism evidence="7 8">
    <name type="scientific">Corynebacterium haemomassiliense</name>
    <dbReference type="NCBI Taxonomy" id="2754726"/>
    <lineage>
        <taxon>Bacteria</taxon>
        <taxon>Bacillati</taxon>
        <taxon>Actinomycetota</taxon>
        <taxon>Actinomycetes</taxon>
        <taxon>Mycobacteriales</taxon>
        <taxon>Corynebacteriaceae</taxon>
        <taxon>Corynebacterium</taxon>
    </lineage>
</organism>
<dbReference type="Pfam" id="PF25836">
    <property type="entry name" value="Fn3_SaeA_6th"/>
    <property type="match status" value="1"/>
</dbReference>
<feature type="domain" description="SaeA fourth Fn3-like" evidence="5">
    <location>
        <begin position="456"/>
        <end position="553"/>
    </location>
</feature>
<dbReference type="InterPro" id="IPR058693">
    <property type="entry name" value="Fn3_SaeA_3rd"/>
</dbReference>
<accession>A0A7W2I498</accession>
<evidence type="ECO:0000259" key="5">
    <source>
        <dbReference type="Pfam" id="PF25835"/>
    </source>
</evidence>
<evidence type="ECO:0000259" key="4">
    <source>
        <dbReference type="Pfam" id="PF25834"/>
    </source>
</evidence>
<sequence length="722" mass="81802">MNKKELYQIFLDWTTDARTRFPDRPVPEPIQLAQYVTNPDLDTDSNYPGLVEWASVLRHIRSLYEAGELRPGQAFTEAHFDASTKPAPAAEKEPKKPLSDAMKLRRKSKPTRRTEPEQEPKPEPERPEVRRQAARSFTADQLVEIDPWSIDSEEPCGEIRVAQDGEQLNVQWSMPRGGARIYRIYSSETPWPDILDPDALREITTGTSFVDDEPLYTAARFYQVWVHTGATEEEAKQTQPRLLGQTYFIEPVEIKNPVYDGAHISAQWSGLDGTEKVEVYRSIKPRGKLDVSANVVNQEGNRSGVRFVPQERGYTYRIAAKRFVLVDGNLVGSALSEEATVEVGAELEDIFATTEQTSPRTVHVSWPAPLSGTVRIYRTESRIEDGADKQRTLDLELLDQYGLPEQAWVNSTSTDKNEFDVTWPDDWYTMHITAVSVVGGHARIGNSVPFTRVGEIENPRLLERVDEQVLSFGWPKHASSVHVFIGEPNGAHETEYQPTASKTVISAEDFKKTGNLPLNLHRTQTQAGAASLALYPQRMQEGKAIVGDPAVVDYPGLEKYSYDLALDRGEIFLQIHSHQPHDAFQENNPHFVLVHCSGRLPLSQSDGQFVSLTMRMDPNQPVGASEGETSISPRFDENGNSQWYKLDPSLWQRFTFHEDFIRLFLQQEHRPEHMPRRALLDPHPRKLSLVEFLPQNQPQPAPTPAPQPEPEKKSLFKRMFGK</sequence>
<dbReference type="Proteomes" id="UP000523682">
    <property type="component" value="Unassembled WGS sequence"/>
</dbReference>
<dbReference type="RefSeq" id="WP_181889460.1">
    <property type="nucleotide sequence ID" value="NZ_CP170998.1"/>
</dbReference>
<feature type="region of interest" description="Disordered" evidence="1">
    <location>
        <begin position="82"/>
        <end position="136"/>
    </location>
</feature>
<dbReference type="Pfam" id="PF25834">
    <property type="entry name" value="Fn3_SaeA_4th"/>
    <property type="match status" value="1"/>
</dbReference>
<proteinExistence type="predicted"/>
<evidence type="ECO:0000313" key="8">
    <source>
        <dbReference type="Proteomes" id="UP000523682"/>
    </source>
</evidence>